<dbReference type="EMBL" id="JRPC02000010">
    <property type="protein sequence ID" value="TLE16036.1"/>
    <property type="molecule type" value="Genomic_DNA"/>
</dbReference>
<dbReference type="PANTHER" id="PTHR33619:SF3">
    <property type="entry name" value="POLYSACCHARIDE EXPORT PROTEIN GFCE-RELATED"/>
    <property type="match status" value="1"/>
</dbReference>
<sequence>MKTLLKFLFIYLLLFSFGYSIDPSTISANIPQISTQAQNNTETISAKPTDMTTTDDQTLNPQNAPYSIQNSAITKVVFGFHLFNGNFTQASQFLYNPDYKIAIGDKINFRMWGAVEFHQELMVDSQGNIFIPAVGAVNLLGVRNGDLVKVLKSSIAKIYKNNVFVYADMNVYQNVSIFVTGNVNKPGLYQGLSSDSIVQYLDKAGGINLEYGSFRDIEILRDNKPVLKVDLYNFLLNGKVQLFPFRTGDVILVKNLQEYVSVKGEVQKPYRFELKDDIKTLEDIAIISGAKPIVTNAIVRSYLPNNILDIISYNKNQFQNVLLKTGDEIEFRPDYNSKNISVSIEGEHDGLHSLIIKKGTTLKELIRLIKVNKQSNIEAIQVFRKSVANSQKQLIESQLKELETLALTSSSITTQESAVRSSQANMILEFIQRAKNIQPKGQIVLDSQEAYATTILEEGDIINIPTKNNLVLVQGEVAIPGAFIYEPNKNLQYYIKLAGDFTERANKKRILLIRANGKAERYNGSWYALSSAPGLNPGDSLLVLPAIETGRNLQITSILTQILYQIAIATKVILDINK</sequence>
<dbReference type="InterPro" id="IPR049712">
    <property type="entry name" value="Poly_export"/>
</dbReference>
<dbReference type="AlphaFoldDB" id="A0A4U8UE52"/>
<dbReference type="RefSeq" id="WP_138155114.1">
    <property type="nucleotide sequence ID" value="NZ_JRPC02000010.1"/>
</dbReference>
<feature type="chain" id="PRO_5020666081" evidence="2">
    <location>
        <begin position="21"/>
        <end position="578"/>
    </location>
</feature>
<organism evidence="5 6">
    <name type="scientific">Helicobacter apodemus</name>
    <dbReference type="NCBI Taxonomy" id="135569"/>
    <lineage>
        <taxon>Bacteria</taxon>
        <taxon>Pseudomonadati</taxon>
        <taxon>Campylobacterota</taxon>
        <taxon>Epsilonproteobacteria</taxon>
        <taxon>Campylobacterales</taxon>
        <taxon>Helicobacteraceae</taxon>
        <taxon>Helicobacter</taxon>
    </lineage>
</organism>
<feature type="domain" description="Soluble ligand binding" evidence="4">
    <location>
        <begin position="177"/>
        <end position="226"/>
    </location>
</feature>
<name>A0A4U8UE52_9HELI</name>
<keyword evidence="6" id="KW-1185">Reference proteome</keyword>
<gene>
    <name evidence="5" type="ORF">LS72_004740</name>
</gene>
<dbReference type="PANTHER" id="PTHR33619">
    <property type="entry name" value="POLYSACCHARIDE EXPORT PROTEIN GFCE-RELATED"/>
    <property type="match status" value="1"/>
</dbReference>
<evidence type="ECO:0000259" key="3">
    <source>
        <dbReference type="Pfam" id="PF02563"/>
    </source>
</evidence>
<evidence type="ECO:0000313" key="6">
    <source>
        <dbReference type="Proteomes" id="UP000029920"/>
    </source>
</evidence>
<keyword evidence="1 2" id="KW-0732">Signal</keyword>
<dbReference type="Pfam" id="PF10531">
    <property type="entry name" value="SLBB"/>
    <property type="match status" value="2"/>
</dbReference>
<reference evidence="5 6" key="1">
    <citation type="journal article" date="2014" name="Genome Announc.">
        <title>Draft genome sequences of eight enterohepatic helicobacter species isolated from both laboratory and wild rodents.</title>
        <authorList>
            <person name="Sheh A."/>
            <person name="Shen Z."/>
            <person name="Fox J.G."/>
        </authorList>
    </citation>
    <scope>NUCLEOTIDE SEQUENCE [LARGE SCALE GENOMIC DNA]</scope>
    <source>
        <strain evidence="5 6">MIT-03-7007</strain>
    </source>
</reference>
<dbReference type="InterPro" id="IPR019554">
    <property type="entry name" value="Soluble_ligand-bd"/>
</dbReference>
<dbReference type="Gene3D" id="3.10.560.10">
    <property type="entry name" value="Outer membrane lipoprotein wza domain like"/>
    <property type="match status" value="2"/>
</dbReference>
<comment type="caution">
    <text evidence="5">The sequence shown here is derived from an EMBL/GenBank/DDBJ whole genome shotgun (WGS) entry which is preliminary data.</text>
</comment>
<evidence type="ECO:0000313" key="5">
    <source>
        <dbReference type="EMBL" id="TLE16036.1"/>
    </source>
</evidence>
<feature type="domain" description="Soluble ligand binding" evidence="4">
    <location>
        <begin position="471"/>
        <end position="518"/>
    </location>
</feature>
<dbReference type="Proteomes" id="UP000029920">
    <property type="component" value="Unassembled WGS sequence"/>
</dbReference>
<feature type="domain" description="Polysaccharide export protein N-terminal" evidence="3">
    <location>
        <begin position="96"/>
        <end position="165"/>
    </location>
</feature>
<accession>A0A4U8UE52</accession>
<evidence type="ECO:0000256" key="2">
    <source>
        <dbReference type="SAM" id="SignalP"/>
    </source>
</evidence>
<evidence type="ECO:0000256" key="1">
    <source>
        <dbReference type="ARBA" id="ARBA00022729"/>
    </source>
</evidence>
<evidence type="ECO:0000259" key="4">
    <source>
        <dbReference type="Pfam" id="PF10531"/>
    </source>
</evidence>
<feature type="signal peptide" evidence="2">
    <location>
        <begin position="1"/>
        <end position="20"/>
    </location>
</feature>
<dbReference type="InterPro" id="IPR003715">
    <property type="entry name" value="Poly_export_N"/>
</dbReference>
<proteinExistence type="predicted"/>
<dbReference type="Pfam" id="PF02563">
    <property type="entry name" value="Poly_export"/>
    <property type="match status" value="1"/>
</dbReference>
<protein>
    <submittedName>
        <fullName evidence="5">Polysaccharide export protein</fullName>
    </submittedName>
</protein>
<dbReference type="GO" id="GO:0015159">
    <property type="term" value="F:polysaccharide transmembrane transporter activity"/>
    <property type="evidence" value="ECO:0007669"/>
    <property type="project" value="InterPro"/>
</dbReference>